<organism evidence="2 3">
    <name type="scientific">Lasius platythorax</name>
    <dbReference type="NCBI Taxonomy" id="488582"/>
    <lineage>
        <taxon>Eukaryota</taxon>
        <taxon>Metazoa</taxon>
        <taxon>Ecdysozoa</taxon>
        <taxon>Arthropoda</taxon>
        <taxon>Hexapoda</taxon>
        <taxon>Insecta</taxon>
        <taxon>Pterygota</taxon>
        <taxon>Neoptera</taxon>
        <taxon>Endopterygota</taxon>
        <taxon>Hymenoptera</taxon>
        <taxon>Apocrita</taxon>
        <taxon>Aculeata</taxon>
        <taxon>Formicoidea</taxon>
        <taxon>Formicidae</taxon>
        <taxon>Formicinae</taxon>
        <taxon>Lasius</taxon>
        <taxon>Lasius</taxon>
    </lineage>
</organism>
<gene>
    <name evidence="2" type="ORF">LPLAT_LOCUS2643</name>
</gene>
<reference evidence="2" key="1">
    <citation type="submission" date="2024-04" db="EMBL/GenBank/DDBJ databases">
        <authorList>
            <consortium name="Molecular Ecology Group"/>
        </authorList>
    </citation>
    <scope>NUCLEOTIDE SEQUENCE</scope>
</reference>
<keyword evidence="3" id="KW-1185">Reference proteome</keyword>
<dbReference type="EMBL" id="OZ034834">
    <property type="protein sequence ID" value="CAL1676455.1"/>
    <property type="molecule type" value="Genomic_DNA"/>
</dbReference>
<feature type="compositionally biased region" description="Polar residues" evidence="1">
    <location>
        <begin position="808"/>
        <end position="821"/>
    </location>
</feature>
<feature type="compositionally biased region" description="Basic and acidic residues" evidence="1">
    <location>
        <begin position="248"/>
        <end position="262"/>
    </location>
</feature>
<feature type="compositionally biased region" description="Basic and acidic residues" evidence="1">
    <location>
        <begin position="822"/>
        <end position="893"/>
    </location>
</feature>
<feature type="region of interest" description="Disordered" evidence="1">
    <location>
        <begin position="77"/>
        <end position="313"/>
    </location>
</feature>
<feature type="compositionally biased region" description="Basic residues" evidence="1">
    <location>
        <begin position="919"/>
        <end position="948"/>
    </location>
</feature>
<feature type="compositionally biased region" description="Pro residues" evidence="1">
    <location>
        <begin position="431"/>
        <end position="443"/>
    </location>
</feature>
<feature type="compositionally biased region" description="Basic residues" evidence="1">
    <location>
        <begin position="357"/>
        <end position="380"/>
    </location>
</feature>
<dbReference type="Proteomes" id="UP001497644">
    <property type="component" value="Chromosome 11"/>
</dbReference>
<feature type="compositionally biased region" description="Basic and acidic residues" evidence="1">
    <location>
        <begin position="214"/>
        <end position="234"/>
    </location>
</feature>
<evidence type="ECO:0000313" key="3">
    <source>
        <dbReference type="Proteomes" id="UP001497644"/>
    </source>
</evidence>
<feature type="region of interest" description="Disordered" evidence="1">
    <location>
        <begin position="569"/>
        <end position="620"/>
    </location>
</feature>
<feature type="compositionally biased region" description="Basic and acidic residues" evidence="1">
    <location>
        <begin position="126"/>
        <end position="174"/>
    </location>
</feature>
<feature type="compositionally biased region" description="Basic and acidic residues" evidence="1">
    <location>
        <begin position="603"/>
        <end position="612"/>
    </location>
</feature>
<protein>
    <submittedName>
        <fullName evidence="2">Uncharacterized protein</fullName>
    </submittedName>
</protein>
<feature type="compositionally biased region" description="Polar residues" evidence="1">
    <location>
        <begin position="569"/>
        <end position="600"/>
    </location>
</feature>
<feature type="region of interest" description="Disordered" evidence="1">
    <location>
        <begin position="808"/>
        <end position="948"/>
    </location>
</feature>
<evidence type="ECO:0000256" key="1">
    <source>
        <dbReference type="SAM" id="MobiDB-lite"/>
    </source>
</evidence>
<feature type="compositionally biased region" description="Basic residues" evidence="1">
    <location>
        <begin position="263"/>
        <end position="276"/>
    </location>
</feature>
<feature type="compositionally biased region" description="Acidic residues" evidence="1">
    <location>
        <begin position="895"/>
        <end position="904"/>
    </location>
</feature>
<accession>A0AAV2N8N1</accession>
<evidence type="ECO:0000313" key="2">
    <source>
        <dbReference type="EMBL" id="CAL1676455.1"/>
    </source>
</evidence>
<feature type="compositionally biased region" description="Basic and acidic residues" evidence="1">
    <location>
        <begin position="194"/>
        <end position="207"/>
    </location>
</feature>
<feature type="region of interest" description="Disordered" evidence="1">
    <location>
        <begin position="326"/>
        <end position="384"/>
    </location>
</feature>
<dbReference type="AlphaFoldDB" id="A0AAV2N8N1"/>
<feature type="compositionally biased region" description="Basic and acidic residues" evidence="1">
    <location>
        <begin position="300"/>
        <end position="313"/>
    </location>
</feature>
<sequence length="948" mass="110286">MNNTNGKEDDNQMDVKQSEKMKTIGKIYVKQPHEILKDSSLKNTNDDVQRAIEGLKEIPDEELQEFLDDEDFMEGLDVVDAWEGDEERNRENEQDKTNAVERKERRSSRERHRPEPKGSYSRVKPKREERKREEIRRDPLKSTKDIERDKIRTKRDTESKLLAEKEKAIKHLLDSDNVVPPGTEAEAIQSITEEQNRERAQREAQRSREHRRSKSFDRYERPSPVRRRTPDRLRPSPHRRRSPFVITPERRRSPFRTSAERHRSPHRYSPGRRKNSPRYFPDRRSPLMLSPDRRRSPRRLSGERRSSADRRWSPERLRRKRAEWIHERRRSRSRDRRSRSTERLRRRSSRSPASRRYSPRRRSRTRTRSRSVEKRARKRSPFINELARQLRNEAMMPTGVNSGGYVPPATMEEIAPLLNPSSVYQQEAEPRPPPPQPPPPPSVAPSTYIHQPGPLAPPPPPSSILSMPTGPPFMNFEPMPGVPPMNFEPMPPHTLPPAEYSSGPVMYNQPNVVPPIQPPLPPSAICPTLLPAPVPSPQPVPAPVMDHTQIPYNPSHTMSSVRRSPIRQFESTSKPTNHSTASSTSSQNYAERGTSATSYTEFHAPREERMKTPEPPVISKPKQFEKTSLSSLLEASVSAKDPSNIPVLYPGFKPEIMRHCEQALCQLPLEDPRLKMKGRFFYDRNEEDCAKNDAEDHTSNSILLQKGKTKIFWEESNVEQQIPIPKTTTQMHQKICQTDELETETKGVQASVTMIDVESQVYPHDLQQIKEEKRPIMDRLDWNVRETYEYATKFREAGDLRWSLNNSSQRRSWNRQLSPSRRSADEHEHHADSVDHGSRSARLESPVRSRDDFSAHSAHDHYSHSRYSPDYHRRSMERDDFHDRRSDHSRGESPMELEESDDELVDGHTFQREHDWHGRAVRGKSHVSRGKHVGGRPYRSRGNFRGKF</sequence>
<proteinExistence type="predicted"/>
<feature type="compositionally biased region" description="Basic and acidic residues" evidence="1">
    <location>
        <begin position="905"/>
        <end position="918"/>
    </location>
</feature>
<feature type="compositionally biased region" description="Basic residues" evidence="1">
    <location>
        <begin position="327"/>
        <end position="337"/>
    </location>
</feature>
<feature type="region of interest" description="Disordered" evidence="1">
    <location>
        <begin position="423"/>
        <end position="472"/>
    </location>
</feature>
<feature type="compositionally biased region" description="Basic and acidic residues" evidence="1">
    <location>
        <begin position="87"/>
        <end position="104"/>
    </location>
</feature>
<name>A0AAV2N8N1_9HYME</name>